<feature type="region of interest" description="Disordered" evidence="1">
    <location>
        <begin position="1"/>
        <end position="44"/>
    </location>
</feature>
<dbReference type="InterPro" id="IPR003718">
    <property type="entry name" value="OsmC/Ohr_fam"/>
</dbReference>
<dbReference type="Pfam" id="PF02566">
    <property type="entry name" value="OsmC"/>
    <property type="match status" value="1"/>
</dbReference>
<accession>Q9RIZ2</accession>
<dbReference type="EMBL" id="AL939104">
    <property type="protein sequence ID" value="CAB53140.1"/>
    <property type="molecule type" value="Genomic_DNA"/>
</dbReference>
<dbReference type="AlphaFoldDB" id="Q9RIZ2"/>
<dbReference type="PATRIC" id="fig|100226.15.peg.146"/>
<keyword evidence="3" id="KW-1185">Reference proteome</keyword>
<feature type="region of interest" description="Disordered" evidence="1">
    <location>
        <begin position="238"/>
        <end position="260"/>
    </location>
</feature>
<proteinExistence type="predicted"/>
<dbReference type="HOGENOM" id="CLU_093481_0_0_11"/>
<protein>
    <recommendedName>
        <fullName evidence="4">OsmC family protein</fullName>
    </recommendedName>
</protein>
<dbReference type="PIR" id="T36955">
    <property type="entry name" value="T36955"/>
</dbReference>
<dbReference type="PANTHER" id="PTHR39624:SF2">
    <property type="entry name" value="OSMC-LIKE PROTEIN"/>
    <property type="match status" value="1"/>
</dbReference>
<dbReference type="Gene3D" id="3.30.300.20">
    <property type="match status" value="1"/>
</dbReference>
<reference evidence="2 3" key="2">
    <citation type="journal article" date="2002" name="Nature">
        <title>Complete genome sequence of the model actinomycete Streptomyces coelicolor A3(2).</title>
        <authorList>
            <person name="Bentley S.D."/>
            <person name="Chater K.F."/>
            <person name="Cerdeno-Tarraga A.M."/>
            <person name="Challis G.L."/>
            <person name="Thomson N.R."/>
            <person name="James K.D."/>
            <person name="Harris D.E."/>
            <person name="Quail M.A."/>
            <person name="Kieser H."/>
            <person name="Harper D."/>
            <person name="Bateman A."/>
            <person name="Brown S."/>
            <person name="Chandra G."/>
            <person name="Chen C.W."/>
            <person name="Collins M."/>
            <person name="Cronin A."/>
            <person name="Fraser A."/>
            <person name="Goble A."/>
            <person name="Hidalgo J."/>
            <person name="Hornsby T."/>
            <person name="Howarth S."/>
            <person name="Huang C.H."/>
            <person name="Kieser T."/>
            <person name="Larke L."/>
            <person name="Murphy L."/>
            <person name="Oliver K."/>
            <person name="O'Neil S."/>
            <person name="Rabbinowitsch E."/>
            <person name="Rajandream M.A."/>
            <person name="Rutherford K."/>
            <person name="Rutter S."/>
            <person name="Seeger K."/>
            <person name="Saunders D."/>
            <person name="Sharp S."/>
            <person name="Squares R."/>
            <person name="Squares S."/>
            <person name="Taylor K."/>
            <person name="Warren T."/>
            <person name="Wietzorrek A."/>
            <person name="Woodward J."/>
            <person name="Barrell B.G."/>
            <person name="Parkhill J."/>
            <person name="Hopwood D.A."/>
        </authorList>
    </citation>
    <scope>NUCLEOTIDE SEQUENCE [LARGE SCALE GENOMIC DNA]</scope>
    <source>
        <strain evidence="3">ATCC BAA-471 / A3(2) / M145</strain>
    </source>
</reference>
<dbReference type="eggNOG" id="COG1765">
    <property type="taxonomic scope" value="Bacteria"/>
</dbReference>
<dbReference type="Proteomes" id="UP000001973">
    <property type="component" value="Chromosome"/>
</dbReference>
<evidence type="ECO:0000313" key="3">
    <source>
        <dbReference type="Proteomes" id="UP000001973"/>
    </source>
</evidence>
<dbReference type="InterPro" id="IPR036102">
    <property type="entry name" value="OsmC/Ohrsf"/>
</dbReference>
<organism evidence="2 3">
    <name type="scientific">Streptomyces coelicolor (strain ATCC BAA-471 / A3(2) / M145)</name>
    <dbReference type="NCBI Taxonomy" id="100226"/>
    <lineage>
        <taxon>Bacteria</taxon>
        <taxon>Bacillati</taxon>
        <taxon>Actinomycetota</taxon>
        <taxon>Actinomycetes</taxon>
        <taxon>Kitasatosporales</taxon>
        <taxon>Streptomycetaceae</taxon>
        <taxon>Streptomyces</taxon>
        <taxon>Streptomyces albidoflavus group</taxon>
    </lineage>
</organism>
<dbReference type="STRING" id="100226.gene:17757757"/>
<dbReference type="PaxDb" id="100226-SCO0173"/>
<evidence type="ECO:0000313" key="2">
    <source>
        <dbReference type="EMBL" id="CAB53140.1"/>
    </source>
</evidence>
<dbReference type="OrthoDB" id="9811389at2"/>
<sequence length="260" mass="27545">MCSHGARGRAPGPGDTRPGRRETGPGPADGNEADRRNPAGDEMKLHTRCGRTINVTRFTPRGLPTRMGRVVLDTSFASYDEDELWTSLTAEEARRLAGLLLFQAAAVDPEPSAAPGVVEVVPVVQDAYEVRVRGHVLTVDQPLADGGKDTAPTPVELFVAAVASCAAHYAGRFLDRHGAGREGFSVRAGFRMADDRPPRVASLLLTVTAPTVPAGKLAALRAVVSHCTVTNTLARAPETTLEVRGAPSEESARDTQTSPH</sequence>
<dbReference type="SUPFAM" id="SSF82784">
    <property type="entry name" value="OsmC-like"/>
    <property type="match status" value="1"/>
</dbReference>
<reference evidence="2 3" key="1">
    <citation type="journal article" date="1996" name="Mol. Microbiol.">
        <title>A set of ordered cosmids and a detailed genetic and physical map for the 8 Mb Streptomyces coelicolor A3(2) chromosome.</title>
        <authorList>
            <person name="Redenbach M."/>
            <person name="Kieser H.M."/>
            <person name="Denapaite D."/>
            <person name="Eichner A."/>
            <person name="Cullum J."/>
            <person name="Kinashi H."/>
            <person name="Hopwood D.A."/>
        </authorList>
    </citation>
    <scope>NUCLEOTIDE SEQUENCE [LARGE SCALE GENOMIC DNA]</scope>
    <source>
        <strain evidence="3">ATCC BAA-471 / A3(2) / M145</strain>
    </source>
</reference>
<dbReference type="PANTHER" id="PTHR39624">
    <property type="entry name" value="PROTEIN INVOLVED IN RIMO-MEDIATED BETA-METHYLTHIOLATION OF RIBOSOMAL PROTEIN S12 YCAO"/>
    <property type="match status" value="1"/>
</dbReference>
<dbReference type="KEGG" id="sco:SCO0173"/>
<dbReference type="InParanoid" id="Q9RIZ2"/>
<gene>
    <name evidence="2" type="ordered locus">SCO0173</name>
    <name evidence="2" type="ORF">SCJ1.22c</name>
</gene>
<dbReference type="InterPro" id="IPR015946">
    <property type="entry name" value="KH_dom-like_a/b"/>
</dbReference>
<evidence type="ECO:0000256" key="1">
    <source>
        <dbReference type="SAM" id="MobiDB-lite"/>
    </source>
</evidence>
<dbReference type="EMBL" id="AL645882">
    <property type="protein sequence ID" value="CAB53140.1"/>
    <property type="molecule type" value="Genomic_DNA"/>
</dbReference>
<name>Q9RIZ2_STRCO</name>
<feature type="compositionally biased region" description="Basic and acidic residues" evidence="1">
    <location>
        <begin position="32"/>
        <end position="44"/>
    </location>
</feature>
<evidence type="ECO:0008006" key="4">
    <source>
        <dbReference type="Google" id="ProtNLM"/>
    </source>
</evidence>